<keyword evidence="2" id="KW-1185">Reference proteome</keyword>
<evidence type="ECO:0000313" key="1">
    <source>
        <dbReference type="EMBL" id="RKF22976.1"/>
    </source>
</evidence>
<organism evidence="1 2">
    <name type="scientific">Altericroceibacterium spongiae</name>
    <dbReference type="NCBI Taxonomy" id="2320269"/>
    <lineage>
        <taxon>Bacteria</taxon>
        <taxon>Pseudomonadati</taxon>
        <taxon>Pseudomonadota</taxon>
        <taxon>Alphaproteobacteria</taxon>
        <taxon>Sphingomonadales</taxon>
        <taxon>Erythrobacteraceae</taxon>
        <taxon>Altericroceibacterium</taxon>
    </lineage>
</organism>
<protein>
    <submittedName>
        <fullName evidence="1">Uncharacterized protein</fullName>
    </submittedName>
</protein>
<proteinExistence type="predicted"/>
<sequence length="162" mass="18023">MEILVALRGLPLAKGGTNVTDWLSPETLHALAANDNDLEGIVRLPPPQRLLTKAAIYRLAIAYRALLPCSRRGFADLLSDIVWEYEGIVLDTNGRRIDQLGICVDTILRTDEDPSNSWLGGFLRFAVYQPKQAPQKRTLPRLELLYLALAIRHPTVAARVIA</sequence>
<accession>A0A420EQL2</accession>
<reference evidence="1 2" key="1">
    <citation type="submission" date="2018-09" db="EMBL/GenBank/DDBJ databases">
        <title>Altererythrobacter spongiae sp. nov., isolated from a marine sponge.</title>
        <authorList>
            <person name="Zhuang L."/>
            <person name="Luo L."/>
        </authorList>
    </citation>
    <scope>NUCLEOTIDE SEQUENCE [LARGE SCALE GENOMIC DNA]</scope>
    <source>
        <strain evidence="1 2">HN-Y73</strain>
    </source>
</reference>
<dbReference type="AlphaFoldDB" id="A0A420EQL2"/>
<evidence type="ECO:0000313" key="2">
    <source>
        <dbReference type="Proteomes" id="UP000284395"/>
    </source>
</evidence>
<dbReference type="EMBL" id="RAPF01000001">
    <property type="protein sequence ID" value="RKF22976.1"/>
    <property type="molecule type" value="Genomic_DNA"/>
</dbReference>
<dbReference type="Proteomes" id="UP000284395">
    <property type="component" value="Unassembled WGS sequence"/>
</dbReference>
<gene>
    <name evidence="1" type="ORF">D6851_00185</name>
</gene>
<name>A0A420EQL2_9SPHN</name>
<comment type="caution">
    <text evidence="1">The sequence shown here is derived from an EMBL/GenBank/DDBJ whole genome shotgun (WGS) entry which is preliminary data.</text>
</comment>